<proteinExistence type="predicted"/>
<organism evidence="1 2">
    <name type="scientific">Alkalihalophilus lindianensis</name>
    <dbReference type="NCBI Taxonomy" id="1630542"/>
    <lineage>
        <taxon>Bacteria</taxon>
        <taxon>Bacillati</taxon>
        <taxon>Bacillota</taxon>
        <taxon>Bacilli</taxon>
        <taxon>Bacillales</taxon>
        <taxon>Bacillaceae</taxon>
        <taxon>Alkalihalophilus</taxon>
    </lineage>
</organism>
<dbReference type="RefSeq" id="WP_317122157.1">
    <property type="nucleotide sequence ID" value="NZ_JAWJBA010000003.1"/>
</dbReference>
<protein>
    <submittedName>
        <fullName evidence="1">Arginine deiminase family protein</fullName>
    </submittedName>
</protein>
<evidence type="ECO:0000313" key="2">
    <source>
        <dbReference type="Proteomes" id="UP001287282"/>
    </source>
</evidence>
<dbReference type="Gene3D" id="3.75.10.10">
    <property type="entry name" value="L-arginine/glycine Amidinotransferase, Chain A"/>
    <property type="match status" value="1"/>
</dbReference>
<keyword evidence="2" id="KW-1185">Reference proteome</keyword>
<dbReference type="SUPFAM" id="SSF55909">
    <property type="entry name" value="Pentein"/>
    <property type="match status" value="1"/>
</dbReference>
<dbReference type="EMBL" id="JAWJBA010000003">
    <property type="protein sequence ID" value="MDV2684957.1"/>
    <property type="molecule type" value="Genomic_DNA"/>
</dbReference>
<sequence length="279" mass="31793">MNTTSTGCRTEYDPLQTVLLCEPLYMKIEEAINDTQEHYKEENIDVDKAIEQHKNLVHALKAEGVDVHLLQAKEVFPEQVFTRDIGFTIDKTIYVGALKRSIRQGEEKVLKEFLMENDYSFKEIRGGTIEGGDVIIDGAHIFVGDSSRTSTLTVDQLRKDHPHHQIHLIHFDEKYLHLDCVFNPLSRDVALIYRDAIEAEAVKKLEQQYHLIDVSEEEQFTLATNVLSIGNKKIVALPLNKHTNQKIKEAGFSIIEVDLSEIIKSGGAFRCVTMPLYRS</sequence>
<evidence type="ECO:0000313" key="1">
    <source>
        <dbReference type="EMBL" id="MDV2684957.1"/>
    </source>
</evidence>
<dbReference type="Pfam" id="PF19420">
    <property type="entry name" value="DDAH_eukar"/>
    <property type="match status" value="1"/>
</dbReference>
<dbReference type="PANTHER" id="PTHR47271:SF2">
    <property type="entry name" value="ARGININE DEIMINASE"/>
    <property type="match status" value="1"/>
</dbReference>
<accession>A0ABU3XAP2</accession>
<reference evidence="1 2" key="1">
    <citation type="submission" date="2023-10" db="EMBL/GenBank/DDBJ databases">
        <title>Screening of Alkalihalobacillus lindianensis BZ-TG-R113 and Its Alleviation of Salt Stress on Rapeseed Growth.</title>
        <authorList>
            <person name="Zhao B."/>
            <person name="Guo T."/>
        </authorList>
    </citation>
    <scope>NUCLEOTIDE SEQUENCE [LARGE SCALE GENOMIC DNA]</scope>
    <source>
        <strain evidence="1 2">BZ-TG-R113</strain>
    </source>
</reference>
<name>A0ABU3XAP2_9BACI</name>
<comment type="caution">
    <text evidence="1">The sequence shown here is derived from an EMBL/GenBank/DDBJ whole genome shotgun (WGS) entry which is preliminary data.</text>
</comment>
<gene>
    <name evidence="1" type="ORF">RYX56_11310</name>
</gene>
<dbReference type="PANTHER" id="PTHR47271">
    <property type="entry name" value="ARGININE DEIMINASE"/>
    <property type="match status" value="1"/>
</dbReference>
<dbReference type="Proteomes" id="UP001287282">
    <property type="component" value="Unassembled WGS sequence"/>
</dbReference>